<evidence type="ECO:0000256" key="1">
    <source>
        <dbReference type="ARBA" id="ARBA00002904"/>
    </source>
</evidence>
<evidence type="ECO:0000256" key="6">
    <source>
        <dbReference type="ARBA" id="ARBA00023180"/>
    </source>
</evidence>
<keyword evidence="6" id="KW-0325">Glycoprotein</keyword>
<evidence type="ECO:0000256" key="8">
    <source>
        <dbReference type="ARBA" id="ARBA00048348"/>
    </source>
</evidence>
<evidence type="ECO:0000256" key="4">
    <source>
        <dbReference type="ARBA" id="ARBA00022723"/>
    </source>
</evidence>
<dbReference type="Pfam" id="PF00194">
    <property type="entry name" value="Carb_anhydrase"/>
    <property type="match status" value="1"/>
</dbReference>
<evidence type="ECO:0000259" key="11">
    <source>
        <dbReference type="PROSITE" id="PS51144"/>
    </source>
</evidence>
<dbReference type="Gene3D" id="3.10.200.10">
    <property type="entry name" value="Alpha carbonic anhydrase"/>
    <property type="match status" value="1"/>
</dbReference>
<evidence type="ECO:0000256" key="3">
    <source>
        <dbReference type="ARBA" id="ARBA00012925"/>
    </source>
</evidence>
<evidence type="ECO:0000256" key="2">
    <source>
        <dbReference type="ARBA" id="ARBA00010718"/>
    </source>
</evidence>
<dbReference type="InterPro" id="IPR018338">
    <property type="entry name" value="Carbonic_anhydrase_a-class_CS"/>
</dbReference>
<dbReference type="Proteomes" id="UP001318040">
    <property type="component" value="Chromosome 77"/>
</dbReference>
<feature type="domain" description="Alpha-carbonic anhydrase" evidence="11">
    <location>
        <begin position="29"/>
        <end position="295"/>
    </location>
</feature>
<evidence type="ECO:0000256" key="5">
    <source>
        <dbReference type="ARBA" id="ARBA00022833"/>
    </source>
</evidence>
<dbReference type="FunFam" id="3.10.200.10:FF:000003">
    <property type="entry name" value="Carbonic anhydrase 12"/>
    <property type="match status" value="1"/>
</dbReference>
<comment type="cofactor">
    <cofactor evidence="9">
        <name>Zn(2+)</name>
        <dbReference type="ChEBI" id="CHEBI:29105"/>
    </cofactor>
</comment>
<keyword evidence="9" id="KW-0732">Signal</keyword>
<evidence type="ECO:0000313" key="13">
    <source>
        <dbReference type="RefSeq" id="XP_032836845.1"/>
    </source>
</evidence>
<proteinExistence type="inferred from homology"/>
<evidence type="ECO:0000256" key="10">
    <source>
        <dbReference type="SAM" id="MobiDB-lite"/>
    </source>
</evidence>
<keyword evidence="7 9" id="KW-0456">Lyase</keyword>
<feature type="region of interest" description="Disordered" evidence="10">
    <location>
        <begin position="303"/>
        <end position="336"/>
    </location>
</feature>
<dbReference type="InterPro" id="IPR036398">
    <property type="entry name" value="CA_dom_sf"/>
</dbReference>
<dbReference type="PROSITE" id="PS51144">
    <property type="entry name" value="ALPHA_CA_2"/>
    <property type="match status" value="1"/>
</dbReference>
<dbReference type="EC" id="4.2.1.1" evidence="3 9"/>
<keyword evidence="12" id="KW-1185">Reference proteome</keyword>
<keyword evidence="5 9" id="KW-0862">Zinc</keyword>
<comment type="function">
    <text evidence="1 9">Reversible hydration of carbon dioxide.</text>
</comment>
<protein>
    <recommendedName>
        <fullName evidence="3 9">Carbonic anhydrase</fullName>
        <ecNumber evidence="3 9">4.2.1.1</ecNumber>
    </recommendedName>
</protein>
<dbReference type="GO" id="GO:0004089">
    <property type="term" value="F:carbonate dehydratase activity"/>
    <property type="evidence" value="ECO:0007669"/>
    <property type="project" value="UniProtKB-UniRule"/>
</dbReference>
<comment type="similarity">
    <text evidence="2 9">Belongs to the alpha-carbonic anhydrase family.</text>
</comment>
<keyword evidence="4 9" id="KW-0479">Metal-binding</keyword>
<dbReference type="PANTHER" id="PTHR18952:SF265">
    <property type="entry name" value="CARBONIC ANHYDRASE"/>
    <property type="match status" value="1"/>
</dbReference>
<comment type="catalytic activity">
    <reaction evidence="8 9">
        <text>hydrogencarbonate + H(+) = CO2 + H2O</text>
        <dbReference type="Rhea" id="RHEA:10748"/>
        <dbReference type="ChEBI" id="CHEBI:15377"/>
        <dbReference type="ChEBI" id="CHEBI:15378"/>
        <dbReference type="ChEBI" id="CHEBI:16526"/>
        <dbReference type="ChEBI" id="CHEBI:17544"/>
        <dbReference type="EC" id="4.2.1.1"/>
    </reaction>
</comment>
<dbReference type="SMART" id="SM01057">
    <property type="entry name" value="Carb_anhydrase"/>
    <property type="match status" value="1"/>
</dbReference>
<evidence type="ECO:0000256" key="7">
    <source>
        <dbReference type="ARBA" id="ARBA00023239"/>
    </source>
</evidence>
<name>A0AAJ7UI90_PETMA</name>
<dbReference type="AlphaFoldDB" id="A0AAJ7UI90"/>
<gene>
    <name evidence="13" type="primary">LOC116958386</name>
</gene>
<dbReference type="KEGG" id="pmrn:116958386"/>
<dbReference type="GO" id="GO:0005886">
    <property type="term" value="C:plasma membrane"/>
    <property type="evidence" value="ECO:0007669"/>
    <property type="project" value="TreeGrafter"/>
</dbReference>
<dbReference type="PROSITE" id="PS00162">
    <property type="entry name" value="ALPHA_CA_1"/>
    <property type="match status" value="1"/>
</dbReference>
<feature type="chain" id="PRO_5042316983" description="Carbonic anhydrase" evidence="9">
    <location>
        <begin position="27"/>
        <end position="362"/>
    </location>
</feature>
<accession>A0AAJ7UI90</accession>
<feature type="compositionally biased region" description="Low complexity" evidence="10">
    <location>
        <begin position="303"/>
        <end position="334"/>
    </location>
</feature>
<dbReference type="RefSeq" id="XP_032836845.1">
    <property type="nucleotide sequence ID" value="XM_032980954.1"/>
</dbReference>
<feature type="signal peptide" evidence="9">
    <location>
        <begin position="1"/>
        <end position="26"/>
    </location>
</feature>
<dbReference type="GO" id="GO:0008270">
    <property type="term" value="F:zinc ion binding"/>
    <property type="evidence" value="ECO:0007669"/>
    <property type="project" value="UniProtKB-UniRule"/>
</dbReference>
<dbReference type="SUPFAM" id="SSF51069">
    <property type="entry name" value="Carbonic anhydrase"/>
    <property type="match status" value="1"/>
</dbReference>
<sequence length="362" mass="38412">MMVMMMMVKRVFFLMLCLVQMQGVMTAEVHWCYTNSSCAPATWSINFPTLCNSTSRQSPVNINSSAAVPMSPVDPLSLYGWNATAGQNWTVTNNGHSVSVSLPGNLSVSGGALNGTYLTDSFHFHWGAPGNQSTGSEHAIDGVWYPLEMHIINYKQSYGNVSAAKNYPDGLAVFGVFFQVGGNFSSLDSILAALSNISRPGMNSSVMAPSLQSFVPGALESSIAGPFYRYSGSLTTPTCDESVIWSVFQAPLFLGQAQLDLFRTLLYYDAEGKEPLVNNFRPIQNLGSRAVYYTGTANATTTASTNATTTASTNATTNATTLSPATASPTAAAPGQHPPLPGLTTSLLILASLLTWAAGAHL</sequence>
<evidence type="ECO:0000256" key="9">
    <source>
        <dbReference type="RuleBase" id="RU367011"/>
    </source>
</evidence>
<dbReference type="InterPro" id="IPR023561">
    <property type="entry name" value="Carbonic_anhydrase_a-class"/>
</dbReference>
<dbReference type="InterPro" id="IPR001148">
    <property type="entry name" value="CA_dom"/>
</dbReference>
<organism evidence="12 13">
    <name type="scientific">Petromyzon marinus</name>
    <name type="common">Sea lamprey</name>
    <dbReference type="NCBI Taxonomy" id="7757"/>
    <lineage>
        <taxon>Eukaryota</taxon>
        <taxon>Metazoa</taxon>
        <taxon>Chordata</taxon>
        <taxon>Craniata</taxon>
        <taxon>Vertebrata</taxon>
        <taxon>Cyclostomata</taxon>
        <taxon>Hyperoartia</taxon>
        <taxon>Petromyzontiformes</taxon>
        <taxon>Petromyzontidae</taxon>
        <taxon>Petromyzon</taxon>
    </lineage>
</organism>
<evidence type="ECO:0000313" key="12">
    <source>
        <dbReference type="Proteomes" id="UP001318040"/>
    </source>
</evidence>
<dbReference type="PANTHER" id="PTHR18952">
    <property type="entry name" value="CARBONIC ANHYDRASE"/>
    <property type="match status" value="1"/>
</dbReference>
<reference evidence="13" key="1">
    <citation type="submission" date="2025-08" db="UniProtKB">
        <authorList>
            <consortium name="RefSeq"/>
        </authorList>
    </citation>
    <scope>IDENTIFICATION</scope>
    <source>
        <tissue evidence="13">Sperm</tissue>
    </source>
</reference>